<dbReference type="Proteomes" id="UP001187531">
    <property type="component" value="Unassembled WGS sequence"/>
</dbReference>
<gene>
    <name evidence="3" type="ORF">QYM36_001647</name>
</gene>
<sequence>MKFLLVFFVSIICSGEGQEPRLFFRRRAFITVSRYAHLSITTTLQPVCFEVVEPLNECGRKKRQDGFLVDPAEEKHDIFPSPVTTIQPTAGPEFRYSPLLHNAINNVQASFRGTPSLQASVKERPEAYGRWFLKLLSVRTSTTTRLFTTIATDTQTIKLECTAPGEPVPENTCDVSIVFPRVPDGTSLQEYCQSIGDVAQMAILQCRYAGNRKRSVDNRPVVIRFGQKADGRIPSRSLVSRNILNFCKYKQMCTFPAGFEIDLALVGVRGFSSILSAGGESLTFANDDKDDEEDNEEDDDEEDDEEDDGDDKVAFKNTEVDGSGDSDKFDGSGDSDKVDGSGDYEKFRGSGETDEINESGKNDNGDERDERDEILSNNPNILNS</sequence>
<reference evidence="3" key="1">
    <citation type="submission" date="2023-07" db="EMBL/GenBank/DDBJ databases">
        <title>Chromosome-level genome assembly of Artemia franciscana.</title>
        <authorList>
            <person name="Jo E."/>
        </authorList>
    </citation>
    <scope>NUCLEOTIDE SEQUENCE</scope>
    <source>
        <tissue evidence="3">Whole body</tissue>
    </source>
</reference>
<name>A0AA88IBZ9_ARTSF</name>
<dbReference type="AlphaFoldDB" id="A0AA88IBZ9"/>
<keyword evidence="4" id="KW-1185">Reference proteome</keyword>
<organism evidence="3 4">
    <name type="scientific">Artemia franciscana</name>
    <name type="common">Brine shrimp</name>
    <name type="synonym">Artemia sanfranciscana</name>
    <dbReference type="NCBI Taxonomy" id="6661"/>
    <lineage>
        <taxon>Eukaryota</taxon>
        <taxon>Metazoa</taxon>
        <taxon>Ecdysozoa</taxon>
        <taxon>Arthropoda</taxon>
        <taxon>Crustacea</taxon>
        <taxon>Branchiopoda</taxon>
        <taxon>Anostraca</taxon>
        <taxon>Artemiidae</taxon>
        <taxon>Artemia</taxon>
    </lineage>
</organism>
<feature type="signal peptide" evidence="2">
    <location>
        <begin position="1"/>
        <end position="17"/>
    </location>
</feature>
<feature type="compositionally biased region" description="Basic and acidic residues" evidence="1">
    <location>
        <begin position="325"/>
        <end position="351"/>
    </location>
</feature>
<dbReference type="EMBL" id="JAVRJZ010000003">
    <property type="protein sequence ID" value="KAK2725268.1"/>
    <property type="molecule type" value="Genomic_DNA"/>
</dbReference>
<protein>
    <submittedName>
        <fullName evidence="3">Uncharacterized protein</fullName>
    </submittedName>
</protein>
<accession>A0AA88IBZ9</accession>
<evidence type="ECO:0000256" key="2">
    <source>
        <dbReference type="SAM" id="SignalP"/>
    </source>
</evidence>
<feature type="chain" id="PRO_5041660423" evidence="2">
    <location>
        <begin position="18"/>
        <end position="384"/>
    </location>
</feature>
<comment type="caution">
    <text evidence="3">The sequence shown here is derived from an EMBL/GenBank/DDBJ whole genome shotgun (WGS) entry which is preliminary data.</text>
</comment>
<feature type="region of interest" description="Disordered" evidence="1">
    <location>
        <begin position="282"/>
        <end position="384"/>
    </location>
</feature>
<evidence type="ECO:0000256" key="1">
    <source>
        <dbReference type="SAM" id="MobiDB-lite"/>
    </source>
</evidence>
<evidence type="ECO:0000313" key="4">
    <source>
        <dbReference type="Proteomes" id="UP001187531"/>
    </source>
</evidence>
<feature type="compositionally biased region" description="Acidic residues" evidence="1">
    <location>
        <begin position="288"/>
        <end position="310"/>
    </location>
</feature>
<evidence type="ECO:0000313" key="3">
    <source>
        <dbReference type="EMBL" id="KAK2725268.1"/>
    </source>
</evidence>
<keyword evidence="2" id="KW-0732">Signal</keyword>
<proteinExistence type="predicted"/>
<feature type="compositionally biased region" description="Polar residues" evidence="1">
    <location>
        <begin position="375"/>
        <end position="384"/>
    </location>
</feature>